<organism evidence="6 7">
    <name type="scientific">Plasmodium falciparum (isolate Palo Alto / Uganda)</name>
    <dbReference type="NCBI Taxonomy" id="57270"/>
    <lineage>
        <taxon>Eukaryota</taxon>
        <taxon>Sar</taxon>
        <taxon>Alveolata</taxon>
        <taxon>Apicomplexa</taxon>
        <taxon>Aconoidasida</taxon>
        <taxon>Haemosporida</taxon>
        <taxon>Plasmodiidae</taxon>
        <taxon>Plasmodium</taxon>
        <taxon>Plasmodium (Laverania)</taxon>
    </lineage>
</organism>
<dbReference type="OrthoDB" id="433501at2759"/>
<reference evidence="6 7" key="2">
    <citation type="submission" date="2013-02" db="EMBL/GenBank/DDBJ databases">
        <title>The Genome Sequence of Plasmodium falciparum Palo Alto/Uganda.</title>
        <authorList>
            <consortium name="The Broad Institute Genome Sequencing Platform"/>
            <consortium name="The Broad Institute Genome Sequencing Center for Infectious Disease"/>
            <person name="Neafsey D."/>
            <person name="Cheeseman I."/>
            <person name="Volkman S."/>
            <person name="Adams J."/>
            <person name="Walker B."/>
            <person name="Young S.K."/>
            <person name="Zeng Q."/>
            <person name="Gargeya S."/>
            <person name="Fitzgerald M."/>
            <person name="Haas B."/>
            <person name="Abouelleil A."/>
            <person name="Alvarado L."/>
            <person name="Arachchi H.M."/>
            <person name="Berlin A.M."/>
            <person name="Chapman S.B."/>
            <person name="Dewar J."/>
            <person name="Goldberg J."/>
            <person name="Griggs A."/>
            <person name="Gujja S."/>
            <person name="Hansen M."/>
            <person name="Howarth C."/>
            <person name="Imamovic A."/>
            <person name="Larimer J."/>
            <person name="McCowan C."/>
            <person name="Murphy C."/>
            <person name="Neiman D."/>
            <person name="Pearson M."/>
            <person name="Priest M."/>
            <person name="Roberts A."/>
            <person name="Saif S."/>
            <person name="Shea T."/>
            <person name="Sisk P."/>
            <person name="Sykes S."/>
            <person name="Wortman J."/>
            <person name="Nusbaum C."/>
            <person name="Birren B."/>
        </authorList>
    </citation>
    <scope>NUCLEOTIDE SEQUENCE [LARGE SCALE GENOMIC DNA]</scope>
    <source>
        <strain evidence="6 7">Palo Alto/Uganda</strain>
    </source>
</reference>
<keyword evidence="3" id="KW-0677">Repeat</keyword>
<protein>
    <submittedName>
        <fullName evidence="6">Uncharacterized protein</fullName>
    </submittedName>
</protein>
<keyword evidence="2" id="KW-0433">Leucine-rich repeat</keyword>
<dbReference type="Proteomes" id="UP000019103">
    <property type="component" value="Unassembled WGS sequence"/>
</dbReference>
<dbReference type="PANTHER" id="PTHR10552:SF6">
    <property type="entry name" value="U2 SMALL NUCLEAR RIBONUCLEOPROTEIN A"/>
    <property type="match status" value="1"/>
</dbReference>
<evidence type="ECO:0000256" key="4">
    <source>
        <dbReference type="ARBA" id="ARBA00023242"/>
    </source>
</evidence>
<dbReference type="InterPro" id="IPR044640">
    <property type="entry name" value="RU2A"/>
</dbReference>
<keyword evidence="4" id="KW-0539">Nucleus</keyword>
<dbReference type="InterPro" id="IPR032675">
    <property type="entry name" value="LRR_dom_sf"/>
</dbReference>
<name>W4J0C8_PLAFP</name>
<evidence type="ECO:0000256" key="2">
    <source>
        <dbReference type="ARBA" id="ARBA00022614"/>
    </source>
</evidence>
<dbReference type="PANTHER" id="PTHR10552">
    <property type="entry name" value="U2 SMALL NUCLEAR RIBONUCLEOPROTEIN A"/>
    <property type="match status" value="1"/>
</dbReference>
<dbReference type="PROSITE" id="PS51450">
    <property type="entry name" value="LRR"/>
    <property type="match status" value="1"/>
</dbReference>
<dbReference type="GO" id="GO:0000398">
    <property type="term" value="P:mRNA splicing, via spliceosome"/>
    <property type="evidence" value="ECO:0007669"/>
    <property type="project" value="InterPro"/>
</dbReference>
<dbReference type="OMA" id="PNYREYM"/>
<dbReference type="Gene3D" id="3.80.10.10">
    <property type="entry name" value="Ribonuclease Inhibitor"/>
    <property type="match status" value="1"/>
</dbReference>
<dbReference type="EMBL" id="KI927341">
    <property type="protein sequence ID" value="ETW55489.1"/>
    <property type="molecule type" value="Genomic_DNA"/>
</dbReference>
<dbReference type="GO" id="GO:0005634">
    <property type="term" value="C:nucleus"/>
    <property type="evidence" value="ECO:0007669"/>
    <property type="project" value="UniProtKB-SubCell"/>
</dbReference>
<dbReference type="Pfam" id="PF14580">
    <property type="entry name" value="LRR_9"/>
    <property type="match status" value="1"/>
</dbReference>
<evidence type="ECO:0000256" key="5">
    <source>
        <dbReference type="ARBA" id="ARBA00024196"/>
    </source>
</evidence>
<evidence type="ECO:0000313" key="7">
    <source>
        <dbReference type="Proteomes" id="UP000019103"/>
    </source>
</evidence>
<dbReference type="SUPFAM" id="SSF52058">
    <property type="entry name" value="L domain-like"/>
    <property type="match status" value="1"/>
</dbReference>
<gene>
    <name evidence="6" type="ORF">PFUGPA_02648</name>
</gene>
<dbReference type="InterPro" id="IPR001611">
    <property type="entry name" value="Leu-rich_rpt"/>
</dbReference>
<dbReference type="GO" id="GO:0030620">
    <property type="term" value="F:U2 snRNA binding"/>
    <property type="evidence" value="ECO:0007669"/>
    <property type="project" value="InterPro"/>
</dbReference>
<evidence type="ECO:0000313" key="6">
    <source>
        <dbReference type="EMBL" id="ETW55489.1"/>
    </source>
</evidence>
<reference evidence="6 7" key="1">
    <citation type="submission" date="2013-02" db="EMBL/GenBank/DDBJ databases">
        <title>The Genome Annotation of Plasmodium falciparum Palo Alto/Uganda.</title>
        <authorList>
            <consortium name="The Broad Institute Genome Sequencing Platform"/>
            <consortium name="The Broad Institute Genome Sequencing Center for Infectious Disease"/>
            <person name="Neafsey D."/>
            <person name="Hoffman S."/>
            <person name="Volkman S."/>
            <person name="Rosenthal P."/>
            <person name="Walker B."/>
            <person name="Young S.K."/>
            <person name="Zeng Q."/>
            <person name="Gargeya S."/>
            <person name="Fitzgerald M."/>
            <person name="Haas B."/>
            <person name="Abouelleil A."/>
            <person name="Allen A.W."/>
            <person name="Alvarado L."/>
            <person name="Arachchi H.M."/>
            <person name="Berlin A.M."/>
            <person name="Chapman S.B."/>
            <person name="Gainer-Dewar J."/>
            <person name="Goldberg J."/>
            <person name="Griggs A."/>
            <person name="Gujja S."/>
            <person name="Hansen M."/>
            <person name="Howarth C."/>
            <person name="Imamovic A."/>
            <person name="Ireland A."/>
            <person name="Larimer J."/>
            <person name="McCowan C."/>
            <person name="Murphy C."/>
            <person name="Pearson M."/>
            <person name="Poon T.W."/>
            <person name="Priest M."/>
            <person name="Roberts A."/>
            <person name="Saif S."/>
            <person name="Shea T."/>
            <person name="Sisk P."/>
            <person name="Sykes S."/>
            <person name="Wortman J."/>
            <person name="Nusbaum C."/>
            <person name="Birren B."/>
        </authorList>
    </citation>
    <scope>NUCLEOTIDE SEQUENCE [LARGE SCALE GENOMIC DNA]</scope>
    <source>
        <strain evidence="6 7">Palo Alto/Uganda</strain>
    </source>
</reference>
<sequence length="181" mass="21231">MRITIDMINEAEQSRNPVLENTISLRGNKISVIENLSITKDYFECIDLSDNEIIKLNNIPYLKKLKTLILCNNKIARIDADIFDNLPNLNSLVLTNNKLEKLSDLKSLFKAKNLIRLSLLENSVCKLEHYREYLIYNIPSLRYLDFEKIKTKDRELANSTMENFNENDDVTQEKRNIYNNK</sequence>
<comment type="similarity">
    <text evidence="5">Belongs to the U2 small nuclear ribonucleoprotein A family.</text>
</comment>
<proteinExistence type="inferred from homology"/>
<evidence type="ECO:0000256" key="3">
    <source>
        <dbReference type="ARBA" id="ARBA00022737"/>
    </source>
</evidence>
<dbReference type="SMART" id="SM00369">
    <property type="entry name" value="LRR_TYP"/>
    <property type="match status" value="2"/>
</dbReference>
<dbReference type="AlphaFoldDB" id="W4J0C8"/>
<comment type="subcellular location">
    <subcellularLocation>
        <location evidence="1">Nucleus</location>
    </subcellularLocation>
</comment>
<evidence type="ECO:0000256" key="1">
    <source>
        <dbReference type="ARBA" id="ARBA00004123"/>
    </source>
</evidence>
<dbReference type="InterPro" id="IPR003591">
    <property type="entry name" value="Leu-rich_rpt_typical-subtyp"/>
</dbReference>
<accession>W4J0C8</accession>